<accession>A0A425D060</accession>
<dbReference type="EMBL" id="MZMZ02003112">
    <property type="protein sequence ID" value="RQM22673.1"/>
    <property type="molecule type" value="Genomic_DNA"/>
</dbReference>
<protein>
    <submittedName>
        <fullName evidence="1">Uncharacterized protein</fullName>
    </submittedName>
</protein>
<organism evidence="1 2">
    <name type="scientific">Aphanomyces astaci</name>
    <name type="common">Crayfish plague agent</name>
    <dbReference type="NCBI Taxonomy" id="112090"/>
    <lineage>
        <taxon>Eukaryota</taxon>
        <taxon>Sar</taxon>
        <taxon>Stramenopiles</taxon>
        <taxon>Oomycota</taxon>
        <taxon>Saprolegniomycetes</taxon>
        <taxon>Saprolegniales</taxon>
        <taxon>Verrucalvaceae</taxon>
        <taxon>Aphanomyces</taxon>
    </lineage>
</organism>
<dbReference type="Proteomes" id="UP000284702">
    <property type="component" value="Unassembled WGS sequence"/>
</dbReference>
<evidence type="ECO:0000313" key="1">
    <source>
        <dbReference type="EMBL" id="RQM22673.1"/>
    </source>
</evidence>
<dbReference type="VEuPathDB" id="FungiDB:H257_12755"/>
<proteinExistence type="predicted"/>
<gene>
    <name evidence="1" type="ORF">B5M09_009383</name>
</gene>
<keyword evidence="2" id="KW-1185">Reference proteome</keyword>
<name>A0A425D060_APHAT</name>
<dbReference type="AlphaFoldDB" id="A0A425D060"/>
<reference evidence="1" key="1">
    <citation type="submission" date="2018-07" db="EMBL/GenBank/DDBJ databases">
        <title>Annotation of Aphanomyces astaci genome assembly.</title>
        <authorList>
            <person name="Studholme D.J."/>
        </authorList>
    </citation>
    <scope>NUCLEOTIDE SEQUENCE [LARGE SCALE GENOMIC DNA]</scope>
    <source>
        <strain evidence="1">Pc</strain>
    </source>
</reference>
<comment type="caution">
    <text evidence="1">The sequence shown here is derived from an EMBL/GenBank/DDBJ whole genome shotgun (WGS) entry which is preliminary data.</text>
</comment>
<sequence length="70" mass="8594">MTGFMLKLRDDERAVTCTHLVNYLKRIYREWLAEYLQDKRCGYKTHLRLLQTFCARHGFTRQRLTKSKKR</sequence>
<evidence type="ECO:0000313" key="2">
    <source>
        <dbReference type="Proteomes" id="UP000284702"/>
    </source>
</evidence>